<dbReference type="Proteomes" id="UP000030700">
    <property type="component" value="Unassembled WGS sequence"/>
</dbReference>
<protein>
    <recommendedName>
        <fullName evidence="2">UPF0251 protein U14_01209</fullName>
    </recommendedName>
</protein>
<keyword evidence="4" id="KW-1185">Reference proteome</keyword>
<evidence type="ECO:0000256" key="1">
    <source>
        <dbReference type="ARBA" id="ARBA00009350"/>
    </source>
</evidence>
<organism evidence="3">
    <name type="scientific">Candidatus Moduliflexus flocculans</name>
    <dbReference type="NCBI Taxonomy" id="1499966"/>
    <lineage>
        <taxon>Bacteria</taxon>
        <taxon>Candidatus Moduliflexota</taxon>
        <taxon>Candidatus Moduliflexia</taxon>
        <taxon>Candidatus Moduliflexales</taxon>
        <taxon>Candidatus Moduliflexaceae</taxon>
    </lineage>
</organism>
<evidence type="ECO:0000313" key="3">
    <source>
        <dbReference type="EMBL" id="GAK49984.1"/>
    </source>
</evidence>
<gene>
    <name evidence="3" type="ORF">U14_01209</name>
</gene>
<sequence length="164" mass="18258">MSRPVRCRKIGEMPQYTIFKPAGIPGRGLEDVALTLDEFEAIRLADLQGLYQDEAARQMEISRQTFGNILAAAHHKVAECLIEGKTLHIEGGAIEIAPRTFLCRACRHRWQAAHGAERPEACPTCRSGEISCEHNEAAVECSSEGTHHGRRRCCRRSQGTQEFS</sequence>
<name>A0A0S6VRU5_9BACT</name>
<dbReference type="Pfam" id="PF02001">
    <property type="entry name" value="DUF134"/>
    <property type="match status" value="1"/>
</dbReference>
<dbReference type="AlphaFoldDB" id="A0A0S6VRU5"/>
<evidence type="ECO:0000256" key="2">
    <source>
        <dbReference type="HAMAP-Rule" id="MF_00674"/>
    </source>
</evidence>
<dbReference type="STRING" id="1499966.U14_01209"/>
<reference evidence="3" key="1">
    <citation type="journal article" date="2015" name="PeerJ">
        <title>First genomic representation of candidate bacterial phylum KSB3 points to enhanced environmental sensing as a trigger of wastewater bulking.</title>
        <authorList>
            <person name="Sekiguchi Y."/>
            <person name="Ohashi A."/>
            <person name="Parks D.H."/>
            <person name="Yamauchi T."/>
            <person name="Tyson G.W."/>
            <person name="Hugenholtz P."/>
        </authorList>
    </citation>
    <scope>NUCLEOTIDE SEQUENCE [LARGE SCALE GENOMIC DNA]</scope>
</reference>
<dbReference type="PANTHER" id="PTHR37478:SF2">
    <property type="entry name" value="UPF0251 PROTEIN TK0562"/>
    <property type="match status" value="1"/>
</dbReference>
<dbReference type="HAMAP" id="MF_00674">
    <property type="entry name" value="UPF0251"/>
    <property type="match status" value="1"/>
</dbReference>
<comment type="similarity">
    <text evidence="1 2">Belongs to the UPF0251 family.</text>
</comment>
<dbReference type="PANTHER" id="PTHR37478">
    <property type="match status" value="1"/>
</dbReference>
<evidence type="ECO:0000313" key="4">
    <source>
        <dbReference type="Proteomes" id="UP000030700"/>
    </source>
</evidence>
<dbReference type="EMBL" id="DF820455">
    <property type="protein sequence ID" value="GAK49984.1"/>
    <property type="molecule type" value="Genomic_DNA"/>
</dbReference>
<dbReference type="HOGENOM" id="CLU_094511_0_1_0"/>
<dbReference type="InterPro" id="IPR002852">
    <property type="entry name" value="UPF0251"/>
</dbReference>
<proteinExistence type="inferred from homology"/>
<accession>A0A0S6VRU5</accession>